<keyword evidence="2 5" id="KW-0285">Flavoprotein</keyword>
<gene>
    <name evidence="5" type="primary">ubiX</name>
    <name evidence="7" type="ORF">ACFPQ5_04245</name>
</gene>
<dbReference type="Gene3D" id="3.40.50.1950">
    <property type="entry name" value="Flavin prenyltransferase-like"/>
    <property type="match status" value="1"/>
</dbReference>
<feature type="binding site" evidence="5">
    <location>
        <begin position="15"/>
        <end position="17"/>
    </location>
    <ligand>
        <name>FMN</name>
        <dbReference type="ChEBI" id="CHEBI:58210"/>
    </ligand>
</feature>
<feature type="binding site" evidence="5">
    <location>
        <position position="158"/>
    </location>
    <ligand>
        <name>dimethylallyl phosphate</name>
        <dbReference type="ChEBI" id="CHEBI:88052"/>
    </ligand>
</feature>
<evidence type="ECO:0000313" key="8">
    <source>
        <dbReference type="Proteomes" id="UP001596101"/>
    </source>
</evidence>
<dbReference type="Pfam" id="PF02441">
    <property type="entry name" value="Flavoprotein"/>
    <property type="match status" value="1"/>
</dbReference>
<keyword evidence="4 5" id="KW-0808">Transferase</keyword>
<feature type="binding site" evidence="5">
    <location>
        <position position="42"/>
    </location>
    <ligand>
        <name>FMN</name>
        <dbReference type="ChEBI" id="CHEBI:58210"/>
    </ligand>
</feature>
<evidence type="ECO:0000313" key="7">
    <source>
        <dbReference type="EMBL" id="MFC5477386.1"/>
    </source>
</evidence>
<comment type="caution">
    <text evidence="5">Lacks conserved residue(s) required for the propagation of feature annotation.</text>
</comment>
<evidence type="ECO:0000256" key="1">
    <source>
        <dbReference type="ARBA" id="ARBA00022602"/>
    </source>
</evidence>
<dbReference type="EC" id="2.5.1.129" evidence="5"/>
<evidence type="ECO:0000256" key="2">
    <source>
        <dbReference type="ARBA" id="ARBA00022630"/>
    </source>
</evidence>
<dbReference type="HAMAP" id="MF_01984">
    <property type="entry name" value="ubiX_pad"/>
    <property type="match status" value="1"/>
</dbReference>
<dbReference type="InterPro" id="IPR004507">
    <property type="entry name" value="UbiX-like"/>
</dbReference>
<accession>A0ABW0MIP0</accession>
<evidence type="ECO:0000259" key="6">
    <source>
        <dbReference type="Pfam" id="PF02441"/>
    </source>
</evidence>
<protein>
    <recommendedName>
        <fullName evidence="5">Flavin prenyltransferase UbiX</fullName>
        <ecNumber evidence="5">2.5.1.129</ecNumber>
    </recommendedName>
</protein>
<feature type="binding site" evidence="5">
    <location>
        <position position="174"/>
    </location>
    <ligand>
        <name>dimethylallyl phosphate</name>
        <dbReference type="ChEBI" id="CHEBI:88052"/>
    </ligand>
</feature>
<dbReference type="SUPFAM" id="SSF52507">
    <property type="entry name" value="Homo-oligomeric flavin-containing Cys decarboxylases, HFCD"/>
    <property type="match status" value="1"/>
</dbReference>
<feature type="domain" description="Flavoprotein" evidence="6">
    <location>
        <begin position="8"/>
        <end position="178"/>
    </location>
</feature>
<comment type="caution">
    <text evidence="7">The sequence shown here is derived from an EMBL/GenBank/DDBJ whole genome shotgun (WGS) entry which is preliminary data.</text>
</comment>
<name>A0ABW0MIP0_9BURK</name>
<keyword evidence="8" id="KW-1185">Reference proteome</keyword>
<comment type="similarity">
    <text evidence="5">Belongs to the UbiX/PAD1 family.</text>
</comment>
<evidence type="ECO:0000256" key="5">
    <source>
        <dbReference type="HAMAP-Rule" id="MF_01984"/>
    </source>
</evidence>
<dbReference type="PANTHER" id="PTHR43374">
    <property type="entry name" value="FLAVIN PRENYLTRANSFERASE"/>
    <property type="match status" value="1"/>
</dbReference>
<dbReference type="PANTHER" id="PTHR43374:SF1">
    <property type="entry name" value="FLAVIN PRENYLTRANSFERASE PAD1, MITOCHONDRIAL"/>
    <property type="match status" value="1"/>
</dbReference>
<feature type="binding site" evidence="5">
    <location>
        <position position="128"/>
    </location>
    <ligand>
        <name>FMN</name>
        <dbReference type="ChEBI" id="CHEBI:58210"/>
    </ligand>
</feature>
<comment type="function">
    <text evidence="5">Flavin prenyltransferase that catalyzes the synthesis of the prenylated FMN cofactor (prenyl-FMN) for 4-hydroxy-3-polyprenylbenzoic acid decarboxylase UbiD. The prenyltransferase is metal-independent and links a dimethylallyl moiety from dimethylallyl monophosphate (DMAP) to the flavin N5 and C6 atoms of FMN.</text>
</comment>
<sequence length="201" mass="21726">MSSPRPRRIVVAITGATGAVYGVRLLQRLKAVEGVETHLVMSDAASLTLHQEVGMQRREVEALAHVVHKNREIGASIASGSFQTDGMVIAPCSMKTLAAVAHGLADNLVARAADVILKERRRLVLMVRETPLNLAHLRNMTAVTEMGGIVFPPLPSFYHRPASIDEMVDHTLDRVLDLLGLENTAAPRWSGMRGTPDTPAG</sequence>
<comment type="catalytic activity">
    <reaction evidence="5">
        <text>dimethylallyl phosphate + FMNH2 = prenylated FMNH2 + phosphate</text>
        <dbReference type="Rhea" id="RHEA:37743"/>
        <dbReference type="ChEBI" id="CHEBI:43474"/>
        <dbReference type="ChEBI" id="CHEBI:57618"/>
        <dbReference type="ChEBI" id="CHEBI:87467"/>
        <dbReference type="ChEBI" id="CHEBI:88052"/>
        <dbReference type="EC" id="2.5.1.129"/>
    </reaction>
</comment>
<dbReference type="InterPro" id="IPR003382">
    <property type="entry name" value="Flavoprotein"/>
</dbReference>
<evidence type="ECO:0000256" key="3">
    <source>
        <dbReference type="ARBA" id="ARBA00022643"/>
    </source>
</evidence>
<evidence type="ECO:0000256" key="4">
    <source>
        <dbReference type="ARBA" id="ARBA00022679"/>
    </source>
</evidence>
<dbReference type="RefSeq" id="WP_379752026.1">
    <property type="nucleotide sequence ID" value="NZ_JBHSMR010000008.1"/>
</dbReference>
<dbReference type="Proteomes" id="UP001596101">
    <property type="component" value="Unassembled WGS sequence"/>
</dbReference>
<proteinExistence type="inferred from homology"/>
<dbReference type="InterPro" id="IPR036551">
    <property type="entry name" value="Flavin_trans-like"/>
</dbReference>
<organism evidence="7 8">
    <name type="scientific">Massilia suwonensis</name>
    <dbReference type="NCBI Taxonomy" id="648895"/>
    <lineage>
        <taxon>Bacteria</taxon>
        <taxon>Pseudomonadati</taxon>
        <taxon>Pseudomonadota</taxon>
        <taxon>Betaproteobacteria</taxon>
        <taxon>Burkholderiales</taxon>
        <taxon>Oxalobacteraceae</taxon>
        <taxon>Telluria group</taxon>
        <taxon>Massilia</taxon>
    </lineage>
</organism>
<dbReference type="NCBIfam" id="NF004685">
    <property type="entry name" value="PRK06029.1"/>
    <property type="match status" value="1"/>
</dbReference>
<dbReference type="EMBL" id="JBHSMR010000008">
    <property type="protein sequence ID" value="MFC5477386.1"/>
    <property type="molecule type" value="Genomic_DNA"/>
</dbReference>
<feature type="binding site" evidence="5">
    <location>
        <begin position="93"/>
        <end position="96"/>
    </location>
    <ligand>
        <name>FMN</name>
        <dbReference type="ChEBI" id="CHEBI:58210"/>
    </ligand>
</feature>
<reference evidence="8" key="1">
    <citation type="journal article" date="2019" name="Int. J. Syst. Evol. Microbiol.">
        <title>The Global Catalogue of Microorganisms (GCM) 10K type strain sequencing project: providing services to taxonomists for standard genome sequencing and annotation.</title>
        <authorList>
            <consortium name="The Broad Institute Genomics Platform"/>
            <consortium name="The Broad Institute Genome Sequencing Center for Infectious Disease"/>
            <person name="Wu L."/>
            <person name="Ma J."/>
        </authorList>
    </citation>
    <scope>NUCLEOTIDE SEQUENCE [LARGE SCALE GENOMIC DNA]</scope>
    <source>
        <strain evidence="8">CCUG 43111</strain>
    </source>
</reference>
<keyword evidence="3 5" id="KW-0288">FMN</keyword>
<dbReference type="NCBIfam" id="TIGR00421">
    <property type="entry name" value="ubiX_pad"/>
    <property type="match status" value="1"/>
</dbReference>
<keyword evidence="1 5" id="KW-0637">Prenyltransferase</keyword>